<dbReference type="InterPro" id="IPR018197">
    <property type="entry name" value="Glycerate_kinase_RE-like"/>
</dbReference>
<dbReference type="InterPro" id="IPR004381">
    <property type="entry name" value="Glycerate_kinase"/>
</dbReference>
<organism evidence="1 2">
    <name type="scientific">Frondihabitans sucicola</name>
    <dbReference type="NCBI Taxonomy" id="1268041"/>
    <lineage>
        <taxon>Bacteria</taxon>
        <taxon>Bacillati</taxon>
        <taxon>Actinomycetota</taxon>
        <taxon>Actinomycetes</taxon>
        <taxon>Micrococcales</taxon>
        <taxon>Microbacteriaceae</taxon>
        <taxon>Frondihabitans</taxon>
    </lineage>
</organism>
<dbReference type="Proteomes" id="UP001321486">
    <property type="component" value="Chromosome"/>
</dbReference>
<evidence type="ECO:0000313" key="1">
    <source>
        <dbReference type="EMBL" id="BDZ48914.1"/>
    </source>
</evidence>
<accession>A0ABN6XV66</accession>
<sequence length="142" mass="13515">MDAALTHFASLLPAAPDTPGAGAAGGTAFGLLAWGATLEPGAALVAETIGLAPAIRAADAAVTGEGRFDAQSASGKVPSFVLAAAAETDVPAFLVAGAIAAETGAFRAAASLTDLAGSSAAAIADPLPFLERAGADLARAAS</sequence>
<dbReference type="PANTHER" id="PTHR21599">
    <property type="entry name" value="GLYCERATE KINASE"/>
    <property type="match status" value="1"/>
</dbReference>
<dbReference type="InterPro" id="IPR036129">
    <property type="entry name" value="Glycerate_kinase_sf"/>
</dbReference>
<reference evidence="2" key="1">
    <citation type="journal article" date="2019" name="Int. J. Syst. Evol. Microbiol.">
        <title>The Global Catalogue of Microorganisms (GCM) 10K type strain sequencing project: providing services to taxonomists for standard genome sequencing and annotation.</title>
        <authorList>
            <consortium name="The Broad Institute Genomics Platform"/>
            <consortium name="The Broad Institute Genome Sequencing Center for Infectious Disease"/>
            <person name="Wu L."/>
            <person name="Ma J."/>
        </authorList>
    </citation>
    <scope>NUCLEOTIDE SEQUENCE [LARGE SCALE GENOMIC DNA]</scope>
    <source>
        <strain evidence="2">NBRC 108728</strain>
    </source>
</reference>
<protein>
    <recommendedName>
        <fullName evidence="3">Glycerate kinase</fullName>
    </recommendedName>
</protein>
<dbReference type="Pfam" id="PF02595">
    <property type="entry name" value="Gly_kinase"/>
    <property type="match status" value="1"/>
</dbReference>
<evidence type="ECO:0000313" key="2">
    <source>
        <dbReference type="Proteomes" id="UP001321486"/>
    </source>
</evidence>
<proteinExistence type="predicted"/>
<dbReference type="EMBL" id="AP027732">
    <property type="protein sequence ID" value="BDZ48914.1"/>
    <property type="molecule type" value="Genomic_DNA"/>
</dbReference>
<dbReference type="SUPFAM" id="SSF110738">
    <property type="entry name" value="Glycerate kinase I"/>
    <property type="match status" value="1"/>
</dbReference>
<evidence type="ECO:0008006" key="3">
    <source>
        <dbReference type="Google" id="ProtNLM"/>
    </source>
</evidence>
<dbReference type="Gene3D" id="3.40.50.10350">
    <property type="entry name" value="Glycerate kinase, domain 1"/>
    <property type="match status" value="1"/>
</dbReference>
<dbReference type="PANTHER" id="PTHR21599:SF0">
    <property type="entry name" value="GLYCERATE KINASE"/>
    <property type="match status" value="1"/>
</dbReference>
<keyword evidence="2" id="KW-1185">Reference proteome</keyword>
<name>A0ABN6XV66_9MICO</name>
<gene>
    <name evidence="1" type="ORF">GCM10025867_11550</name>
</gene>